<dbReference type="SUPFAM" id="SSF56112">
    <property type="entry name" value="Protein kinase-like (PK-like)"/>
    <property type="match status" value="2"/>
</dbReference>
<sequence>MLTIADKKIIARDPALPGLSLLLDAESLLNRLKMISRLAQVTKADVQYLRYKPSNSCACTIRLKFADDSYQYYYAKALTEERFLESWNRRSRKKLIREGDPLAPLAIKEAYIMLLHPAYDREIYHLKWLISDTARQELCKTCGLTEADDKSWRIDILRYKPERRLVAKISRENRPFAIVRTATAKEFGKMLVGSAFGVAHGSISLLGADGERCTLATNWQSGRSLCPEEGILPSDEIVRKLAKKLVRIHRSPNRHPVTYSWRDEVNALHGVISTFRHILPEHTPWFRQLLERLEQGGSRIPACFSLIHGDFSLDQVVQRKNKAGEIKLYILDWDRSAFGHPFFDLATFQARLELQVIEGFIPRWRADDILAVLFETYQKQGETDLRGLFYFTASALLRLATEPFRKRDSNWEDYSLQLLQRAETILAAGDTAYFLKDKRQNSESDNNLAILLNAEQMQTWLLKAHILSEPEQIKSVFLRRYKPGRRALLDYRVINLQTEQEENRYLIGKYRAKGLGKRSYGVQQQLRQAGFDDQSKVSVPEVVGALPELNTWFQCRVNGQSIGELLIPTNGRLSFLGTSVADAVVALHNSRVEQNLPLSVWTPENEFAVLQDGLQKFLKNRPHFESRIHAILSGCKVLISQLNDTAYVTVHRDFYQDQLLERYSKPGYLVLVDLDLVCLGHAALDAGNYVAHIQELSLRLYDDISALKVHEDAFKQQFLSETNSATFHQVEIYTTLSLARHIYISTLFENRTHTTERLLKLCEERLDSHFIN</sequence>
<dbReference type="eggNOG" id="COG0510">
    <property type="taxonomic scope" value="Bacteria"/>
</dbReference>
<dbReference type="PANTHER" id="PTHR40086:SF1">
    <property type="entry name" value="CELL CYCLE REGULATOR CCRZ"/>
    <property type="match status" value="1"/>
</dbReference>
<dbReference type="AlphaFoldDB" id="A6VKE0"/>
<dbReference type="STRING" id="339671.Asuc_0056"/>
<reference evidence="3" key="1">
    <citation type="journal article" date="2010" name="BMC Genomics">
        <title>A genomic perspective on the potential of Actinobacillus succinogenes for industrial succinate production.</title>
        <authorList>
            <person name="McKinlay J.B."/>
            <person name="Laivenieks M."/>
            <person name="Schindler B.D."/>
            <person name="McKinlay A.A."/>
            <person name="Siddaramappa S."/>
            <person name="Challacombe J.F."/>
            <person name="Lowry S.R."/>
            <person name="Clum A."/>
            <person name="Lapidus A.L."/>
            <person name="Burkhart K.B."/>
            <person name="Harkins V."/>
            <person name="Vieille C."/>
        </authorList>
    </citation>
    <scope>NUCLEOTIDE SEQUENCE [LARGE SCALE GENOMIC DNA]</scope>
    <source>
        <strain evidence="3">ATCC 55618 / DSM 22257 / CCUG 43843 / 130Z</strain>
    </source>
</reference>
<dbReference type="Pfam" id="PF01636">
    <property type="entry name" value="APH"/>
    <property type="match status" value="1"/>
</dbReference>
<gene>
    <name evidence="2" type="ordered locus">Asuc_0056</name>
</gene>
<feature type="domain" description="Aminoglycoside phosphotransferase" evidence="1">
    <location>
        <begin position="211"/>
        <end position="352"/>
    </location>
</feature>
<dbReference type="OrthoDB" id="581471at2"/>
<dbReference type="RefSeq" id="WP_011978713.1">
    <property type="nucleotide sequence ID" value="NC_009655.1"/>
</dbReference>
<dbReference type="EMBL" id="CP000746">
    <property type="protein sequence ID" value="ABR73437.1"/>
    <property type="molecule type" value="Genomic_DNA"/>
</dbReference>
<dbReference type="InterPro" id="IPR002575">
    <property type="entry name" value="Aminoglycoside_PTrfase"/>
</dbReference>
<dbReference type="KEGG" id="asu:Asuc_0056"/>
<name>A6VKE0_ACTSZ</name>
<evidence type="ECO:0000313" key="2">
    <source>
        <dbReference type="EMBL" id="ABR73437.1"/>
    </source>
</evidence>
<dbReference type="InterPro" id="IPR011009">
    <property type="entry name" value="Kinase-like_dom_sf"/>
</dbReference>
<proteinExistence type="predicted"/>
<evidence type="ECO:0000259" key="1">
    <source>
        <dbReference type="Pfam" id="PF01636"/>
    </source>
</evidence>
<dbReference type="InterPro" id="IPR052077">
    <property type="entry name" value="CcrZ_PhaseVar_Mediator"/>
</dbReference>
<dbReference type="Proteomes" id="UP000001114">
    <property type="component" value="Chromosome"/>
</dbReference>
<keyword evidence="3" id="KW-1185">Reference proteome</keyword>
<protein>
    <recommendedName>
        <fullName evidence="1">Aminoglycoside phosphotransferase domain-containing protein</fullName>
    </recommendedName>
</protein>
<dbReference type="PANTHER" id="PTHR40086">
    <property type="entry name" value="PHOSPHOTRANSFERASE YTMP-RELATED"/>
    <property type="match status" value="1"/>
</dbReference>
<organism evidence="2 3">
    <name type="scientific">Actinobacillus succinogenes (strain ATCC 55618 / DSM 22257 / CCUG 43843 / 130Z)</name>
    <dbReference type="NCBI Taxonomy" id="339671"/>
    <lineage>
        <taxon>Bacteria</taxon>
        <taxon>Pseudomonadati</taxon>
        <taxon>Pseudomonadota</taxon>
        <taxon>Gammaproteobacteria</taxon>
        <taxon>Pasteurellales</taxon>
        <taxon>Pasteurellaceae</taxon>
        <taxon>Actinobacillus</taxon>
    </lineage>
</organism>
<evidence type="ECO:0000313" key="3">
    <source>
        <dbReference type="Proteomes" id="UP000001114"/>
    </source>
</evidence>
<accession>A6VKE0</accession>
<dbReference type="Gene3D" id="3.90.1200.10">
    <property type="match status" value="2"/>
</dbReference>
<dbReference type="HOGENOM" id="CLU_361952_0_0_6"/>